<dbReference type="GO" id="GO:0004427">
    <property type="term" value="F:inorganic diphosphate phosphatase activity"/>
    <property type="evidence" value="ECO:0007669"/>
    <property type="project" value="UniProtKB-EC"/>
</dbReference>
<name>A0A2D4DRZ3_STRCB</name>
<keyword evidence="2" id="KW-1185">Reference proteome</keyword>
<dbReference type="EMBL" id="UXEP01000019">
    <property type="protein sequence ID" value="VDC42959.1"/>
    <property type="molecule type" value="Genomic_DNA"/>
</dbReference>
<accession>A0A2D4DRZ3</accession>
<dbReference type="GeneID" id="93876857"/>
<dbReference type="Pfam" id="PF13419">
    <property type="entry name" value="HAD_2"/>
    <property type="match status" value="1"/>
</dbReference>
<keyword evidence="1" id="KW-0378">Hydrolase</keyword>
<proteinExistence type="predicted"/>
<protein>
    <submittedName>
        <fullName evidence="1">Pyrophosphatase PpaX</fullName>
        <ecNumber evidence="1">3.6.1.1</ecNumber>
    </submittedName>
</protein>
<dbReference type="Proteomes" id="UP000280759">
    <property type="component" value="Unassembled WGS sequence"/>
</dbReference>
<dbReference type="Gene3D" id="1.10.150.240">
    <property type="entry name" value="Putative phosphatase, domain 2"/>
    <property type="match status" value="1"/>
</dbReference>
<organism evidence="1 2">
    <name type="scientific">Streptococcus canis</name>
    <dbReference type="NCBI Taxonomy" id="1329"/>
    <lineage>
        <taxon>Bacteria</taxon>
        <taxon>Bacillati</taxon>
        <taxon>Bacillota</taxon>
        <taxon>Bacilli</taxon>
        <taxon>Lactobacillales</taxon>
        <taxon>Streptococcaceae</taxon>
        <taxon>Streptococcus</taxon>
    </lineage>
</organism>
<dbReference type="InterPro" id="IPR023198">
    <property type="entry name" value="PGP-like_dom2"/>
</dbReference>
<dbReference type="InterPro" id="IPR036412">
    <property type="entry name" value="HAD-like_sf"/>
</dbReference>
<reference evidence="1 2" key="1">
    <citation type="submission" date="2018-10" db="EMBL/GenBank/DDBJ databases">
        <authorList>
            <consortium name="Molecular Microbiology and Infection Unit (UMMI)"/>
            <person name="Machado M."/>
        </authorList>
    </citation>
    <scope>NUCLEOTIDE SEQUENCE [LARGE SCALE GENOMIC DNA]</scope>
    <source>
        <strain evidence="1">FMV2238.02</strain>
    </source>
</reference>
<evidence type="ECO:0000313" key="1">
    <source>
        <dbReference type="EMBL" id="VDC42959.1"/>
    </source>
</evidence>
<dbReference type="InterPro" id="IPR041492">
    <property type="entry name" value="HAD_2"/>
</dbReference>
<dbReference type="EC" id="3.6.1.1" evidence="1"/>
<gene>
    <name evidence="1" type="primary">ppaX_1</name>
    <name evidence="1" type="ORF">FMV2238Y02_14360</name>
</gene>
<sequence>MLKAILFDLDGTLVDSSSGILNAFRYTFDNMNQMCPTNKVLSTYIGPPLETTFKEFFETK</sequence>
<dbReference type="AlphaFoldDB" id="A0A2D4DRZ3"/>
<evidence type="ECO:0000313" key="2">
    <source>
        <dbReference type="Proteomes" id="UP000280759"/>
    </source>
</evidence>
<dbReference type="RefSeq" id="WP_003045836.1">
    <property type="nucleotide sequence ID" value="NZ_BEWZ01000015.1"/>
</dbReference>
<dbReference type="SUPFAM" id="SSF56784">
    <property type="entry name" value="HAD-like"/>
    <property type="match status" value="1"/>
</dbReference>